<gene>
    <name evidence="3" type="primary">gcvH</name>
    <name evidence="6" type="ORF">BKE38_06210</name>
</gene>
<keyword evidence="2 3" id="KW-0450">Lipoyl</keyword>
<dbReference type="InterPro" id="IPR017453">
    <property type="entry name" value="GCV_H_sub"/>
</dbReference>
<feature type="domain" description="Lipoyl-binding" evidence="5">
    <location>
        <begin position="19"/>
        <end position="101"/>
    </location>
</feature>
<dbReference type="OrthoDB" id="9796712at2"/>
<dbReference type="Pfam" id="PF01597">
    <property type="entry name" value="GCV_H"/>
    <property type="match status" value="1"/>
</dbReference>
<dbReference type="Proteomes" id="UP000188879">
    <property type="component" value="Unassembled WGS sequence"/>
</dbReference>
<dbReference type="AlphaFoldDB" id="A0A1V2H5V6"/>
<dbReference type="NCBIfam" id="NF002270">
    <property type="entry name" value="PRK01202.1"/>
    <property type="match status" value="1"/>
</dbReference>
<dbReference type="InterPro" id="IPR002930">
    <property type="entry name" value="GCV_H"/>
</dbReference>
<dbReference type="InterPro" id="IPR033753">
    <property type="entry name" value="GCV_H/Fam206"/>
</dbReference>
<protein>
    <recommendedName>
        <fullName evidence="3">Glycine cleavage system H protein</fullName>
    </recommendedName>
</protein>
<comment type="caution">
    <text evidence="6">The sequence shown here is derived from an EMBL/GenBank/DDBJ whole genome shotgun (WGS) entry which is preliminary data.</text>
</comment>
<dbReference type="Gene3D" id="2.40.50.100">
    <property type="match status" value="1"/>
</dbReference>
<dbReference type="HAMAP" id="MF_00272">
    <property type="entry name" value="GcvH"/>
    <property type="match status" value="1"/>
</dbReference>
<dbReference type="PROSITE" id="PS50968">
    <property type="entry name" value="BIOTINYL_LIPOYL"/>
    <property type="match status" value="1"/>
</dbReference>
<evidence type="ECO:0000313" key="7">
    <source>
        <dbReference type="Proteomes" id="UP000188879"/>
    </source>
</evidence>
<reference evidence="6 7" key="1">
    <citation type="submission" date="2016-10" db="EMBL/GenBank/DDBJ databases">
        <title>Draft Genome sequence of Roseomonas sp. strain M3.</title>
        <authorList>
            <person name="Subhash Y."/>
            <person name="Lee S."/>
        </authorList>
    </citation>
    <scope>NUCLEOTIDE SEQUENCE [LARGE SCALE GENOMIC DNA]</scope>
    <source>
        <strain evidence="6 7">M3</strain>
    </source>
</reference>
<comment type="function">
    <text evidence="3">The glycine cleavage system catalyzes the degradation of glycine. The H protein shuttles the methylamine group of glycine from the P protein to the T protein.</text>
</comment>
<dbReference type="RefSeq" id="WP_076956513.1">
    <property type="nucleotide sequence ID" value="NZ_MLCO01000045.1"/>
</dbReference>
<dbReference type="InterPro" id="IPR011053">
    <property type="entry name" value="Single_hybrid_motif"/>
</dbReference>
<dbReference type="NCBIfam" id="TIGR00527">
    <property type="entry name" value="gcvH"/>
    <property type="match status" value="1"/>
</dbReference>
<dbReference type="InterPro" id="IPR000089">
    <property type="entry name" value="Biotin_lipoyl"/>
</dbReference>
<evidence type="ECO:0000313" key="6">
    <source>
        <dbReference type="EMBL" id="ONG56310.1"/>
    </source>
</evidence>
<dbReference type="GO" id="GO:0005829">
    <property type="term" value="C:cytosol"/>
    <property type="evidence" value="ECO:0007669"/>
    <property type="project" value="TreeGrafter"/>
</dbReference>
<dbReference type="GO" id="GO:0005960">
    <property type="term" value="C:glycine cleavage complex"/>
    <property type="evidence" value="ECO:0007669"/>
    <property type="project" value="InterPro"/>
</dbReference>
<organism evidence="6 7">
    <name type="scientific">Teichococcus deserti</name>
    <dbReference type="NCBI Taxonomy" id="1817963"/>
    <lineage>
        <taxon>Bacteria</taxon>
        <taxon>Pseudomonadati</taxon>
        <taxon>Pseudomonadota</taxon>
        <taxon>Alphaproteobacteria</taxon>
        <taxon>Acetobacterales</taxon>
        <taxon>Roseomonadaceae</taxon>
        <taxon>Roseomonas</taxon>
    </lineage>
</organism>
<evidence type="ECO:0000259" key="5">
    <source>
        <dbReference type="PROSITE" id="PS50968"/>
    </source>
</evidence>
<dbReference type="CDD" id="cd06848">
    <property type="entry name" value="GCS_H"/>
    <property type="match status" value="1"/>
</dbReference>
<dbReference type="PANTHER" id="PTHR11715:SF3">
    <property type="entry name" value="GLYCINE CLEAVAGE SYSTEM H PROTEIN-RELATED"/>
    <property type="match status" value="1"/>
</dbReference>
<comment type="similarity">
    <text evidence="1 3">Belongs to the GcvH family.</text>
</comment>
<evidence type="ECO:0000256" key="1">
    <source>
        <dbReference type="ARBA" id="ARBA00009249"/>
    </source>
</evidence>
<dbReference type="PANTHER" id="PTHR11715">
    <property type="entry name" value="GLYCINE CLEAVAGE SYSTEM H PROTEIN"/>
    <property type="match status" value="1"/>
</dbReference>
<evidence type="ECO:0000256" key="3">
    <source>
        <dbReference type="HAMAP-Rule" id="MF_00272"/>
    </source>
</evidence>
<proteinExistence type="inferred from homology"/>
<keyword evidence="7" id="KW-1185">Reference proteome</keyword>
<dbReference type="InterPro" id="IPR003016">
    <property type="entry name" value="2-oxoA_DH_lipoyl-BS"/>
</dbReference>
<sequence length="125" mass="13086">MAELKYTKDHEWVRLEGGVATIGITDHAQTALGDVVFVDLPEAGREVAAGEACAVVESVKAASDVYAPIAGSIVESNSALSDDPSLVNSAPTAGGWFFRIKPADEAEIAALMDEAEYQAFVDSQA</sequence>
<comment type="cofactor">
    <cofactor evidence="3">
        <name>(R)-lipoate</name>
        <dbReference type="ChEBI" id="CHEBI:83088"/>
    </cofactor>
    <text evidence="3">Binds 1 lipoyl cofactor covalently.</text>
</comment>
<accession>A0A1V2H5V6</accession>
<evidence type="ECO:0000256" key="4">
    <source>
        <dbReference type="PIRSR" id="PIRSR617453-50"/>
    </source>
</evidence>
<dbReference type="EMBL" id="MLCO01000045">
    <property type="protein sequence ID" value="ONG56310.1"/>
    <property type="molecule type" value="Genomic_DNA"/>
</dbReference>
<dbReference type="GO" id="GO:0009249">
    <property type="term" value="P:protein lipoylation"/>
    <property type="evidence" value="ECO:0007669"/>
    <property type="project" value="TreeGrafter"/>
</dbReference>
<name>A0A1V2H5V6_9PROT</name>
<evidence type="ECO:0000256" key="2">
    <source>
        <dbReference type="ARBA" id="ARBA00022823"/>
    </source>
</evidence>
<dbReference type="PROSITE" id="PS00189">
    <property type="entry name" value="LIPOYL"/>
    <property type="match status" value="1"/>
</dbReference>
<feature type="modified residue" description="N6-lipoyllysine" evidence="3 4">
    <location>
        <position position="60"/>
    </location>
</feature>
<dbReference type="SUPFAM" id="SSF51230">
    <property type="entry name" value="Single hybrid motif"/>
    <property type="match status" value="1"/>
</dbReference>
<comment type="subunit">
    <text evidence="3">The glycine cleavage system is composed of four proteins: P, T, L and H.</text>
</comment>
<dbReference type="GO" id="GO:0019464">
    <property type="term" value="P:glycine decarboxylation via glycine cleavage system"/>
    <property type="evidence" value="ECO:0007669"/>
    <property type="project" value="UniProtKB-UniRule"/>
</dbReference>